<dbReference type="PANTHER" id="PTHR21599:SF0">
    <property type="entry name" value="GLYCERATE KINASE"/>
    <property type="match status" value="1"/>
</dbReference>
<evidence type="ECO:0000256" key="3">
    <source>
        <dbReference type="ARBA" id="ARBA00022777"/>
    </source>
</evidence>
<dbReference type="GO" id="GO:0031388">
    <property type="term" value="P:organic acid phosphorylation"/>
    <property type="evidence" value="ECO:0007669"/>
    <property type="project" value="UniProtKB-UniRule"/>
</dbReference>
<dbReference type="Gene3D" id="3.40.50.10350">
    <property type="entry name" value="Glycerate kinase, domain 1"/>
    <property type="match status" value="1"/>
</dbReference>
<comment type="similarity">
    <text evidence="1 4">Belongs to the glycerate kinase type-1 family.</text>
</comment>
<dbReference type="EMBL" id="FOZN01000001">
    <property type="protein sequence ID" value="SFR96775.1"/>
    <property type="molecule type" value="Genomic_DNA"/>
</dbReference>
<evidence type="ECO:0000313" key="5">
    <source>
        <dbReference type="EMBL" id="SFR96775.1"/>
    </source>
</evidence>
<dbReference type="InterPro" id="IPR018197">
    <property type="entry name" value="Glycerate_kinase_RE-like"/>
</dbReference>
<dbReference type="InterPro" id="IPR018193">
    <property type="entry name" value="Glyc_kinase_flavodox-like_fold"/>
</dbReference>
<dbReference type="SUPFAM" id="SSF110738">
    <property type="entry name" value="Glycerate kinase I"/>
    <property type="match status" value="1"/>
</dbReference>
<dbReference type="PANTHER" id="PTHR21599">
    <property type="entry name" value="GLYCERATE KINASE"/>
    <property type="match status" value="1"/>
</dbReference>
<dbReference type="Gene3D" id="3.90.1510.10">
    <property type="entry name" value="Glycerate kinase, domain 2"/>
    <property type="match status" value="1"/>
</dbReference>
<keyword evidence="3 4" id="KW-0418">Kinase</keyword>
<dbReference type="AlphaFoldDB" id="A0AA94KY92"/>
<comment type="caution">
    <text evidence="5">The sequence shown here is derived from an EMBL/GenBank/DDBJ whole genome shotgun (WGS) entry which is preliminary data.</text>
</comment>
<dbReference type="InterPro" id="IPR004381">
    <property type="entry name" value="Glycerate_kinase"/>
</dbReference>
<dbReference type="Pfam" id="PF02595">
    <property type="entry name" value="Gly_kinase"/>
    <property type="match status" value="1"/>
</dbReference>
<organism evidence="5 6">
    <name type="scientific">Agrococcus baldri</name>
    <dbReference type="NCBI Taxonomy" id="153730"/>
    <lineage>
        <taxon>Bacteria</taxon>
        <taxon>Bacillati</taxon>
        <taxon>Actinomycetota</taxon>
        <taxon>Actinomycetes</taxon>
        <taxon>Micrococcales</taxon>
        <taxon>Microbacteriaceae</taxon>
        <taxon>Agrococcus</taxon>
    </lineage>
</organism>
<dbReference type="NCBIfam" id="TIGR00045">
    <property type="entry name" value="glycerate kinase"/>
    <property type="match status" value="1"/>
</dbReference>
<evidence type="ECO:0000256" key="1">
    <source>
        <dbReference type="ARBA" id="ARBA00006284"/>
    </source>
</evidence>
<accession>A0AA94KY92</accession>
<dbReference type="InterPro" id="IPR036129">
    <property type="entry name" value="Glycerate_kinase_sf"/>
</dbReference>
<keyword evidence="6" id="KW-1185">Reference proteome</keyword>
<gene>
    <name evidence="5" type="ORF">SAMN04487783_0008</name>
</gene>
<evidence type="ECO:0000256" key="2">
    <source>
        <dbReference type="ARBA" id="ARBA00022679"/>
    </source>
</evidence>
<protein>
    <submittedName>
        <fullName evidence="5">Glycerate kinase</fullName>
    </submittedName>
</protein>
<name>A0AA94KY92_9MICO</name>
<sequence length="381" mass="36858">MTPAASAAGQRAVVAFDAFKGSLTAAEACAAAGRGIRSVVPDADVLLVPMADGGEGSLDALLARGGEEIVTATVDAIGRPARARWALEGTHAIIELAQAAGLPQVEDAPLQPLAASTAGLGPVVLAALDRGADELTLLLGGSATSDGGAGLLTALGARLTDASGLPVQAGGGGLGAIAHLDPAGFDPRALAATWRFVTDVDAPLTGPRGAAAVFGPQKGASAAEVAALDAALERFARVGAAALGIDAAAIADVPGAGAAGGVASVLRALTGGEIVAGGDWFAELAGLDEALAGAAMVLTGEGRFDTQSAGGKVVSVVHAAAQRHRVPLCVLAGSVDAAAARAMGVPAFSLAAGPATLTELQRDAAGLLEAAAASVARLALR</sequence>
<dbReference type="GO" id="GO:0008887">
    <property type="term" value="F:glycerate kinase activity"/>
    <property type="evidence" value="ECO:0007669"/>
    <property type="project" value="UniProtKB-UniRule"/>
</dbReference>
<dbReference type="RefSeq" id="WP_092914688.1">
    <property type="nucleotide sequence ID" value="NZ_FOZN01000001.1"/>
</dbReference>
<proteinExistence type="inferred from homology"/>
<evidence type="ECO:0000256" key="4">
    <source>
        <dbReference type="PIRNR" id="PIRNR006078"/>
    </source>
</evidence>
<keyword evidence="2 4" id="KW-0808">Transferase</keyword>
<reference evidence="5 6" key="1">
    <citation type="submission" date="2016-10" db="EMBL/GenBank/DDBJ databases">
        <authorList>
            <person name="Varghese N."/>
            <person name="Submissions S."/>
        </authorList>
    </citation>
    <scope>NUCLEOTIDE SEQUENCE [LARGE SCALE GENOMIC DNA]</scope>
    <source>
        <strain evidence="5 6">IAM 15147</strain>
    </source>
</reference>
<evidence type="ECO:0000313" key="6">
    <source>
        <dbReference type="Proteomes" id="UP000198506"/>
    </source>
</evidence>
<dbReference type="Proteomes" id="UP000198506">
    <property type="component" value="Unassembled WGS sequence"/>
</dbReference>
<dbReference type="PIRSF" id="PIRSF006078">
    <property type="entry name" value="GlxK"/>
    <property type="match status" value="1"/>
</dbReference>